<dbReference type="AlphaFoldDB" id="A0A6I4I635"/>
<sequence>MELIQIIQHYYWEVYNRHYSIGVIKKSWLARKYCPITLFKNDIEDAKLTSVFDIDEWEQIKAEGLSISDDVYQSLYLYHLNLQRVNYEKIITINTEETFNSFELELLQKEVLNYMHKKQIVIETLPTSNVRIGHHNDYSSYHLWNWLEWENEGCPLPPIVVGTDDTGIFATNILNEFANIYCYLTNSGRTNHNKAFDIIKKLDYNSQVYKFT</sequence>
<organism evidence="1 2">
    <name type="scientific">Mucilaginibacter aquatilis</name>
    <dbReference type="NCBI Taxonomy" id="1517760"/>
    <lineage>
        <taxon>Bacteria</taxon>
        <taxon>Pseudomonadati</taxon>
        <taxon>Bacteroidota</taxon>
        <taxon>Sphingobacteriia</taxon>
        <taxon>Sphingobacteriales</taxon>
        <taxon>Sphingobacteriaceae</taxon>
        <taxon>Mucilaginibacter</taxon>
    </lineage>
</organism>
<protein>
    <submittedName>
        <fullName evidence="1">Uncharacterized protein</fullName>
    </submittedName>
</protein>
<dbReference type="Gene3D" id="3.20.20.140">
    <property type="entry name" value="Metal-dependent hydrolases"/>
    <property type="match status" value="1"/>
</dbReference>
<keyword evidence="2" id="KW-1185">Reference proteome</keyword>
<dbReference type="Proteomes" id="UP000434850">
    <property type="component" value="Unassembled WGS sequence"/>
</dbReference>
<evidence type="ECO:0000313" key="1">
    <source>
        <dbReference type="EMBL" id="MVN90532.1"/>
    </source>
</evidence>
<name>A0A6I4I635_9SPHI</name>
<comment type="caution">
    <text evidence="1">The sequence shown here is derived from an EMBL/GenBank/DDBJ whole genome shotgun (WGS) entry which is preliminary data.</text>
</comment>
<evidence type="ECO:0000313" key="2">
    <source>
        <dbReference type="Proteomes" id="UP000434850"/>
    </source>
</evidence>
<accession>A0A6I4I635</accession>
<gene>
    <name evidence="1" type="ORF">GO816_05275</name>
</gene>
<dbReference type="SUPFAM" id="SSF51556">
    <property type="entry name" value="Metallo-dependent hydrolases"/>
    <property type="match status" value="1"/>
</dbReference>
<dbReference type="EMBL" id="WQLA01000002">
    <property type="protein sequence ID" value="MVN90532.1"/>
    <property type="molecule type" value="Genomic_DNA"/>
</dbReference>
<proteinExistence type="predicted"/>
<dbReference type="InterPro" id="IPR032466">
    <property type="entry name" value="Metal_Hydrolase"/>
</dbReference>
<dbReference type="OrthoDB" id="8772092at2"/>
<reference evidence="1 2" key="1">
    <citation type="submission" date="2019-12" db="EMBL/GenBank/DDBJ databases">
        <title>Mucilaginibacter sp. HME9299 genome sequencing and assembly.</title>
        <authorList>
            <person name="Kang H."/>
            <person name="Kim H."/>
            <person name="Joh K."/>
        </authorList>
    </citation>
    <scope>NUCLEOTIDE SEQUENCE [LARGE SCALE GENOMIC DNA]</scope>
    <source>
        <strain evidence="1 2">HME9299</strain>
    </source>
</reference>